<evidence type="ECO:0000259" key="1">
    <source>
        <dbReference type="Pfam" id="PF03880"/>
    </source>
</evidence>
<proteinExistence type="predicted"/>
<dbReference type="Gene3D" id="3.30.70.330">
    <property type="match status" value="1"/>
</dbReference>
<dbReference type="Pfam" id="PF03880">
    <property type="entry name" value="DbpA"/>
    <property type="match status" value="1"/>
</dbReference>
<gene>
    <name evidence="2" type="ORF">S06H3_47545</name>
</gene>
<accession>X1NXK1</accession>
<evidence type="ECO:0000313" key="2">
    <source>
        <dbReference type="EMBL" id="GAI34946.1"/>
    </source>
</evidence>
<protein>
    <recommendedName>
        <fullName evidence="1">DEAD box helicase DbpA/CsdA RNA-binding domain-containing protein</fullName>
    </recommendedName>
</protein>
<feature type="non-terminal residue" evidence="2">
    <location>
        <position position="1"/>
    </location>
</feature>
<name>X1NXK1_9ZZZZ</name>
<dbReference type="InterPro" id="IPR012677">
    <property type="entry name" value="Nucleotide-bd_a/b_plait_sf"/>
</dbReference>
<dbReference type="InterPro" id="IPR005580">
    <property type="entry name" value="DbpA/CsdA_RNA-bd_dom"/>
</dbReference>
<comment type="caution">
    <text evidence="2">The sequence shown here is derived from an EMBL/GenBank/DDBJ whole genome shotgun (WGS) entry which is preliminary data.</text>
</comment>
<feature type="domain" description="DEAD box helicase DbpA/CsdA RNA-binding" evidence="1">
    <location>
        <begin position="1"/>
        <end position="43"/>
    </location>
</feature>
<organism evidence="2">
    <name type="scientific">marine sediment metagenome</name>
    <dbReference type="NCBI Taxonomy" id="412755"/>
    <lineage>
        <taxon>unclassified sequences</taxon>
        <taxon>metagenomes</taxon>
        <taxon>ecological metagenomes</taxon>
    </lineage>
</organism>
<dbReference type="EMBL" id="BARV01029873">
    <property type="protein sequence ID" value="GAI34946.1"/>
    <property type="molecule type" value="Genomic_DNA"/>
</dbReference>
<reference evidence="2" key="1">
    <citation type="journal article" date="2014" name="Front. Microbiol.">
        <title>High frequency of phylogenetically diverse reductive dehalogenase-homologous genes in deep subseafloor sedimentary metagenomes.</title>
        <authorList>
            <person name="Kawai M."/>
            <person name="Futagami T."/>
            <person name="Toyoda A."/>
            <person name="Takaki Y."/>
            <person name="Nishi S."/>
            <person name="Hori S."/>
            <person name="Arai W."/>
            <person name="Tsubouchi T."/>
            <person name="Morono Y."/>
            <person name="Uchiyama I."/>
            <person name="Ito T."/>
            <person name="Fujiyama A."/>
            <person name="Inagaki F."/>
            <person name="Takami H."/>
        </authorList>
    </citation>
    <scope>NUCLEOTIDE SEQUENCE</scope>
    <source>
        <strain evidence="2">Expedition CK06-06</strain>
    </source>
</reference>
<dbReference type="AlphaFoldDB" id="X1NXK1"/>
<sequence>GVRNSAIDQVGVYDNFSFITVPFKEAEIILGAFQKKSGNRKSLVAKARKK</sequence>